<dbReference type="Proteomes" id="UP000230956">
    <property type="component" value="Unassembled WGS sequence"/>
</dbReference>
<feature type="transmembrane region" description="Helical" evidence="1">
    <location>
        <begin position="110"/>
        <end position="128"/>
    </location>
</feature>
<feature type="transmembrane region" description="Helical" evidence="1">
    <location>
        <begin position="21"/>
        <end position="46"/>
    </location>
</feature>
<keyword evidence="1" id="KW-1133">Transmembrane helix</keyword>
<proteinExistence type="predicted"/>
<comment type="caution">
    <text evidence="2">The sequence shown here is derived from an EMBL/GenBank/DDBJ whole genome shotgun (WGS) entry which is preliminary data.</text>
</comment>
<reference evidence="3" key="1">
    <citation type="submission" date="2017-09" db="EMBL/GenBank/DDBJ databases">
        <title>Depth-based differentiation of microbial function through sediment-hosted aquifers and enrichment of novel symbionts in the deep terrestrial subsurface.</title>
        <authorList>
            <person name="Probst A.J."/>
            <person name="Ladd B."/>
            <person name="Jarett J.K."/>
            <person name="Geller-Mcgrath D.E."/>
            <person name="Sieber C.M.K."/>
            <person name="Emerson J.B."/>
            <person name="Anantharaman K."/>
            <person name="Thomas B.C."/>
            <person name="Malmstrom R."/>
            <person name="Stieglmeier M."/>
            <person name="Klingl A."/>
            <person name="Woyke T."/>
            <person name="Ryan C.M."/>
            <person name="Banfield J.F."/>
        </authorList>
    </citation>
    <scope>NUCLEOTIDE SEQUENCE [LARGE SCALE GENOMIC DNA]</scope>
</reference>
<evidence type="ECO:0000313" key="2">
    <source>
        <dbReference type="EMBL" id="PIZ41590.1"/>
    </source>
</evidence>
<keyword evidence="1" id="KW-0472">Membrane</keyword>
<evidence type="ECO:0000256" key="1">
    <source>
        <dbReference type="SAM" id="Phobius"/>
    </source>
</evidence>
<keyword evidence="1" id="KW-0812">Transmembrane</keyword>
<name>A0A2M7T9U9_9ACTN</name>
<dbReference type="RefSeq" id="WP_286679332.1">
    <property type="nucleotide sequence ID" value="NZ_MNXI01000144.1"/>
</dbReference>
<sequence>MFPVKVPRIAAAVVNSTWISLLVGLALFILVPLAALILLILVITIPISLTAIFLYVLGIYVAKIFVGLAIGKLISGYFKLSGGNALALLIGLFIVMLLGAIPFLGPVLRFLYVLFGLGAAGFVIYKAIQERERPAKPAT</sequence>
<organism evidence="2 3">
    <name type="scientific">Candidatus Aquicultor secundus</name>
    <dbReference type="NCBI Taxonomy" id="1973895"/>
    <lineage>
        <taxon>Bacteria</taxon>
        <taxon>Bacillati</taxon>
        <taxon>Actinomycetota</taxon>
        <taxon>Candidatus Aquicultoria</taxon>
        <taxon>Candidatus Aquicultorales</taxon>
        <taxon>Candidatus Aquicultoraceae</taxon>
        <taxon>Candidatus Aquicultor</taxon>
    </lineage>
</organism>
<dbReference type="AlphaFoldDB" id="A0A2M7T9U9"/>
<feature type="transmembrane region" description="Helical" evidence="1">
    <location>
        <begin position="86"/>
        <end position="104"/>
    </location>
</feature>
<gene>
    <name evidence="2" type="ORF">COY37_02115</name>
</gene>
<dbReference type="EMBL" id="PFNG01000051">
    <property type="protein sequence ID" value="PIZ41590.1"/>
    <property type="molecule type" value="Genomic_DNA"/>
</dbReference>
<protein>
    <submittedName>
        <fullName evidence="2">Uncharacterized protein</fullName>
    </submittedName>
</protein>
<feature type="transmembrane region" description="Helical" evidence="1">
    <location>
        <begin position="52"/>
        <end position="74"/>
    </location>
</feature>
<accession>A0A2M7T9U9</accession>
<evidence type="ECO:0000313" key="3">
    <source>
        <dbReference type="Proteomes" id="UP000230956"/>
    </source>
</evidence>